<dbReference type="PANTHER" id="PTHR11908:SF157">
    <property type="entry name" value="XANTHINE DEHYDROGENASE SUBUNIT D-RELATED"/>
    <property type="match status" value="1"/>
</dbReference>
<sequence>MKANPKDYRVDAIGKLHGQTRYIRDEQIPGLWFGTTIRSPHPRARIKAITFDPTFDWQQMTVVTAQDIPNNYVAMLENDMPFLAADVVNYVGEPVVLIAAPEKETLTRAAEKVHVEYEPMEPVLDMLQSETSGVKIFSDHNIFKEIQIEKGDLKKAQQAAFARIEIESRTGFQEHLYLEPQGMIAIPEKDRVVIKGSMQCPYYIKNALDQMFAGRKTVTVIQAATGGAFGGKEDFPSLLAGHAALLAVKSGHPVAMFYDREEDVRYTTKRHPSYHRDVAYVDKDGRLLGLDLTIYLDGSAYCTLSQVVLACSALTATGSYHVPNVRIHAKAVATNTVPSGAFRGFGGPQAVFAIEMLMEQIAQELKLPPEQVRRVNLIREGQTTATGQTLRYSVSSVETFEDVLARSDYREKYKLYQKWNKPILERLKQGQYPRQSPDDMLKGIGISAFLHGAGFTGTGENKIQGKIRVEINGEGFPVIFTAQTEMGQGEQTAFRKIMADTLDIDREQVSLAEVNTDHVPNSGPTVASRSTMVVGSLIVDAGKEIINKLTRELQRETNASFEYRQGYFYGNEQILSFREVAKNFAGLTVEKQYTHPPIIKFDDIHWKGDAYPVFSWAAAVAEVEVDPITFETRVTEYYTTHEIGKAINYDQSIAQIQGGTLQGIGYAIYEKIGLQDGHFDITGFTDYIIPSAADMPEMDVKIMENPFPFGPFGAKGLGELPLVGAAPAVVSALRMIFNYPFNRIPIMPEDLLKAVQSMKQKGA</sequence>
<gene>
    <name evidence="2" type="ORF">ENJ89_09515</name>
</gene>
<dbReference type="Gene3D" id="3.90.1170.50">
    <property type="entry name" value="Aldehyde oxidase/xanthine dehydrogenase, a/b hammerhead"/>
    <property type="match status" value="1"/>
</dbReference>
<dbReference type="GO" id="GO:0005506">
    <property type="term" value="F:iron ion binding"/>
    <property type="evidence" value="ECO:0007669"/>
    <property type="project" value="InterPro"/>
</dbReference>
<proteinExistence type="predicted"/>
<dbReference type="Pfam" id="PF02738">
    <property type="entry name" value="MoCoBD_1"/>
    <property type="match status" value="1"/>
</dbReference>
<dbReference type="AlphaFoldDB" id="A0A7V5PQI9"/>
<organism evidence="2">
    <name type="scientific">Caldithrix abyssi</name>
    <dbReference type="NCBI Taxonomy" id="187145"/>
    <lineage>
        <taxon>Bacteria</taxon>
        <taxon>Pseudomonadati</taxon>
        <taxon>Calditrichota</taxon>
        <taxon>Calditrichia</taxon>
        <taxon>Calditrichales</taxon>
        <taxon>Calditrichaceae</taxon>
        <taxon>Caldithrix</taxon>
    </lineage>
</organism>
<dbReference type="GO" id="GO:0016491">
    <property type="term" value="F:oxidoreductase activity"/>
    <property type="evidence" value="ECO:0007669"/>
    <property type="project" value="InterPro"/>
</dbReference>
<dbReference type="InterPro" id="IPR016208">
    <property type="entry name" value="Ald_Oxase/xanthine_DH-like"/>
</dbReference>
<evidence type="ECO:0000313" key="2">
    <source>
        <dbReference type="EMBL" id="HHJ53419.1"/>
    </source>
</evidence>
<dbReference type="SUPFAM" id="SSF56003">
    <property type="entry name" value="Molybdenum cofactor-binding domain"/>
    <property type="match status" value="1"/>
</dbReference>
<dbReference type="InterPro" id="IPR046867">
    <property type="entry name" value="AldOxase/xan_DH_MoCoBD2"/>
</dbReference>
<reference evidence="2" key="1">
    <citation type="journal article" date="2020" name="mSystems">
        <title>Genome- and Community-Level Interaction Insights into Carbon Utilization and Element Cycling Functions of Hydrothermarchaeota in Hydrothermal Sediment.</title>
        <authorList>
            <person name="Zhou Z."/>
            <person name="Liu Y."/>
            <person name="Xu W."/>
            <person name="Pan J."/>
            <person name="Luo Z.H."/>
            <person name="Li M."/>
        </authorList>
    </citation>
    <scope>NUCLEOTIDE SEQUENCE [LARGE SCALE GENOMIC DNA]</scope>
    <source>
        <strain evidence="2">HyVt-527</strain>
    </source>
</reference>
<dbReference type="EMBL" id="DROD01000605">
    <property type="protein sequence ID" value="HHJ53419.1"/>
    <property type="molecule type" value="Genomic_DNA"/>
</dbReference>
<dbReference type="Gene3D" id="3.30.365.10">
    <property type="entry name" value="Aldehyde oxidase/xanthine dehydrogenase, molybdopterin binding domain"/>
    <property type="match status" value="4"/>
</dbReference>
<dbReference type="Pfam" id="PF01315">
    <property type="entry name" value="Ald_Xan_dh_C"/>
    <property type="match status" value="1"/>
</dbReference>
<feature type="domain" description="Aldehyde oxidase/xanthine dehydrogenase a/b hammerhead" evidence="1">
    <location>
        <begin position="17"/>
        <end position="121"/>
    </location>
</feature>
<dbReference type="InterPro" id="IPR000674">
    <property type="entry name" value="Ald_Oxase/Xan_DH_a/b"/>
</dbReference>
<dbReference type="Pfam" id="PF20256">
    <property type="entry name" value="MoCoBD_2"/>
    <property type="match status" value="1"/>
</dbReference>
<comment type="caution">
    <text evidence="2">The sequence shown here is derived from an EMBL/GenBank/DDBJ whole genome shotgun (WGS) entry which is preliminary data.</text>
</comment>
<protein>
    <submittedName>
        <fullName evidence="2">Xanthine dehydrogenase family protein molybdopterin-binding subunit</fullName>
    </submittedName>
</protein>
<dbReference type="SUPFAM" id="SSF54665">
    <property type="entry name" value="CO dehydrogenase molybdoprotein N-domain-like"/>
    <property type="match status" value="1"/>
</dbReference>
<dbReference type="InterPro" id="IPR037165">
    <property type="entry name" value="AldOxase/xan_DH_Mopterin-bd_sf"/>
</dbReference>
<dbReference type="InterPro" id="IPR036856">
    <property type="entry name" value="Ald_Oxase/Xan_DH_a/b_sf"/>
</dbReference>
<dbReference type="SMART" id="SM01008">
    <property type="entry name" value="Ald_Xan_dh_C"/>
    <property type="match status" value="1"/>
</dbReference>
<accession>A0A7V5PQI9</accession>
<dbReference type="Proteomes" id="UP000886124">
    <property type="component" value="Unassembled WGS sequence"/>
</dbReference>
<name>A0A7V5PQI9_CALAY</name>
<dbReference type="PANTHER" id="PTHR11908">
    <property type="entry name" value="XANTHINE DEHYDROGENASE"/>
    <property type="match status" value="1"/>
</dbReference>
<dbReference type="InterPro" id="IPR008274">
    <property type="entry name" value="AldOxase/xan_DH_MoCoBD1"/>
</dbReference>
<evidence type="ECO:0000259" key="1">
    <source>
        <dbReference type="SMART" id="SM01008"/>
    </source>
</evidence>